<protein>
    <submittedName>
        <fullName evidence="5">MarR family transcriptional regulator</fullName>
    </submittedName>
</protein>
<dbReference type="PRINTS" id="PR00598">
    <property type="entry name" value="HTHMARR"/>
</dbReference>
<dbReference type="GO" id="GO:0003677">
    <property type="term" value="F:DNA binding"/>
    <property type="evidence" value="ECO:0007669"/>
    <property type="project" value="UniProtKB-KW"/>
</dbReference>
<dbReference type="InterPro" id="IPR000835">
    <property type="entry name" value="HTH_MarR-typ"/>
</dbReference>
<dbReference type="Gene3D" id="1.10.10.10">
    <property type="entry name" value="Winged helix-like DNA-binding domain superfamily/Winged helix DNA-binding domain"/>
    <property type="match status" value="1"/>
</dbReference>
<dbReference type="Pfam" id="PF01047">
    <property type="entry name" value="MarR"/>
    <property type="match status" value="1"/>
</dbReference>
<comment type="caution">
    <text evidence="5">The sequence shown here is derived from an EMBL/GenBank/DDBJ whole genome shotgun (WGS) entry which is preliminary data.</text>
</comment>
<reference evidence="5 6" key="1">
    <citation type="submission" date="2021-10" db="EMBL/GenBank/DDBJ databases">
        <title>Anaerobic single-cell dispensing facilitates the cultivation of human gut bacteria.</title>
        <authorList>
            <person name="Afrizal A."/>
        </authorList>
    </citation>
    <scope>NUCLEOTIDE SEQUENCE [LARGE SCALE GENOMIC DNA]</scope>
    <source>
        <strain evidence="5 6">CLA-AA-H270</strain>
    </source>
</reference>
<dbReference type="PANTHER" id="PTHR33164">
    <property type="entry name" value="TRANSCRIPTIONAL REGULATOR, MARR FAMILY"/>
    <property type="match status" value="1"/>
</dbReference>
<dbReference type="GeneID" id="98660038"/>
<evidence type="ECO:0000259" key="4">
    <source>
        <dbReference type="PROSITE" id="PS50995"/>
    </source>
</evidence>
<accession>A0AAW4VZ63</accession>
<evidence type="ECO:0000256" key="2">
    <source>
        <dbReference type="ARBA" id="ARBA00023125"/>
    </source>
</evidence>
<evidence type="ECO:0000313" key="6">
    <source>
        <dbReference type="Proteomes" id="UP001298753"/>
    </source>
</evidence>
<dbReference type="InterPro" id="IPR036388">
    <property type="entry name" value="WH-like_DNA-bd_sf"/>
</dbReference>
<dbReference type="InterPro" id="IPR039422">
    <property type="entry name" value="MarR/SlyA-like"/>
</dbReference>
<evidence type="ECO:0000256" key="1">
    <source>
        <dbReference type="ARBA" id="ARBA00023015"/>
    </source>
</evidence>
<keyword evidence="3" id="KW-0804">Transcription</keyword>
<organism evidence="5 6">
    <name type="scientific">Agathobaculum butyriciproducens</name>
    <dbReference type="NCBI Taxonomy" id="1628085"/>
    <lineage>
        <taxon>Bacteria</taxon>
        <taxon>Bacillati</taxon>
        <taxon>Bacillota</taxon>
        <taxon>Clostridia</taxon>
        <taxon>Eubacteriales</taxon>
        <taxon>Butyricicoccaceae</taxon>
        <taxon>Agathobaculum</taxon>
    </lineage>
</organism>
<keyword evidence="6" id="KW-1185">Reference proteome</keyword>
<keyword evidence="1" id="KW-0805">Transcription regulation</keyword>
<dbReference type="SUPFAM" id="SSF46785">
    <property type="entry name" value="Winged helix' DNA-binding domain"/>
    <property type="match status" value="1"/>
</dbReference>
<evidence type="ECO:0000256" key="3">
    <source>
        <dbReference type="ARBA" id="ARBA00023163"/>
    </source>
</evidence>
<dbReference type="GO" id="GO:0003700">
    <property type="term" value="F:DNA-binding transcription factor activity"/>
    <property type="evidence" value="ECO:0007669"/>
    <property type="project" value="InterPro"/>
</dbReference>
<keyword evidence="2" id="KW-0238">DNA-binding</keyword>
<dbReference type="PROSITE" id="PS01117">
    <property type="entry name" value="HTH_MARR_1"/>
    <property type="match status" value="1"/>
</dbReference>
<proteinExistence type="predicted"/>
<evidence type="ECO:0000313" key="5">
    <source>
        <dbReference type="EMBL" id="MCC2176398.1"/>
    </source>
</evidence>
<dbReference type="AlphaFoldDB" id="A0AAW4VZ63"/>
<dbReference type="Proteomes" id="UP001298753">
    <property type="component" value="Unassembled WGS sequence"/>
</dbReference>
<name>A0AAW4VZ63_9FIRM</name>
<feature type="domain" description="HTH marR-type" evidence="4">
    <location>
        <begin position="1"/>
        <end position="134"/>
    </location>
</feature>
<dbReference type="GO" id="GO:0006950">
    <property type="term" value="P:response to stress"/>
    <property type="evidence" value="ECO:0007669"/>
    <property type="project" value="TreeGrafter"/>
</dbReference>
<dbReference type="PROSITE" id="PS50995">
    <property type="entry name" value="HTH_MARR_2"/>
    <property type="match status" value="1"/>
</dbReference>
<dbReference type="SMART" id="SM00347">
    <property type="entry name" value="HTH_MARR"/>
    <property type="match status" value="1"/>
</dbReference>
<dbReference type="EMBL" id="JAJEPX010000009">
    <property type="protein sequence ID" value="MCC2176398.1"/>
    <property type="molecule type" value="Genomic_DNA"/>
</dbReference>
<dbReference type="PANTHER" id="PTHR33164:SF13">
    <property type="entry name" value="4-HYDROXYPHENYLACETATE CATABOLISM PROTEIN"/>
    <property type="match status" value="1"/>
</dbReference>
<dbReference type="RefSeq" id="WP_227110357.1">
    <property type="nucleotide sequence ID" value="NZ_JAJCKJ010000032.1"/>
</dbReference>
<dbReference type="InterPro" id="IPR023187">
    <property type="entry name" value="Tscrpt_reg_MarR-type_CS"/>
</dbReference>
<gene>
    <name evidence="5" type="ORF">LKD22_04515</name>
</gene>
<sequence length="138" mass="15727">MEFSTHYLLMADHAMLQKLVMSRIKPLGLTTGQPKVLDFLQDHDGAMQKDIAKGCHIEPSSLSTILGGMERAGLLERSTRDENRRTVYVRLTDLGREQCRRLNAIFAAAEEEALRGFSPQEMQQVQTLLERIYHNLNN</sequence>
<dbReference type="InterPro" id="IPR036390">
    <property type="entry name" value="WH_DNA-bd_sf"/>
</dbReference>